<gene>
    <name evidence="8" type="ORF">AV274_1369</name>
</gene>
<evidence type="ECO:0000313" key="9">
    <source>
        <dbReference type="Proteomes" id="UP000078348"/>
    </source>
</evidence>
<keyword evidence="4" id="KW-0732">Signal</keyword>
<dbReference type="OrthoDB" id="1666796at2759"/>
<accession>A0A196SIR1</accession>
<evidence type="ECO:0000256" key="1">
    <source>
        <dbReference type="ARBA" id="ARBA00004141"/>
    </source>
</evidence>
<feature type="transmembrane region" description="Helical" evidence="7">
    <location>
        <begin position="654"/>
        <end position="680"/>
    </location>
</feature>
<dbReference type="AlphaFoldDB" id="A0A196SIR1"/>
<comment type="caution">
    <text evidence="8">The sequence shown here is derived from an EMBL/GenBank/DDBJ whole genome shotgun (WGS) entry which is preliminary data.</text>
</comment>
<dbReference type="Pfam" id="PF02990">
    <property type="entry name" value="EMP70"/>
    <property type="match status" value="1"/>
</dbReference>
<evidence type="ECO:0000256" key="6">
    <source>
        <dbReference type="ARBA" id="ARBA00023136"/>
    </source>
</evidence>
<evidence type="ECO:0000256" key="5">
    <source>
        <dbReference type="ARBA" id="ARBA00022989"/>
    </source>
</evidence>
<keyword evidence="6 7" id="KW-0472">Membrane</keyword>
<feature type="transmembrane region" description="Helical" evidence="7">
    <location>
        <begin position="389"/>
        <end position="414"/>
    </location>
</feature>
<comment type="similarity">
    <text evidence="2 7">Belongs to the nonaspanin (TM9SF) (TC 9.A.2) family.</text>
</comment>
<feature type="transmembrane region" description="Helical" evidence="7">
    <location>
        <begin position="461"/>
        <end position="482"/>
    </location>
</feature>
<dbReference type="STRING" id="478820.A0A196SIR1"/>
<evidence type="ECO:0000256" key="2">
    <source>
        <dbReference type="ARBA" id="ARBA00005227"/>
    </source>
</evidence>
<dbReference type="PANTHER" id="PTHR10766">
    <property type="entry name" value="TRANSMEMBRANE 9 SUPERFAMILY PROTEIN"/>
    <property type="match status" value="1"/>
</dbReference>
<proteinExistence type="inferred from homology"/>
<dbReference type="EMBL" id="LXWW01000054">
    <property type="protein sequence ID" value="OAO16925.1"/>
    <property type="molecule type" value="Genomic_DNA"/>
</dbReference>
<keyword evidence="5 7" id="KW-1133">Transmembrane helix</keyword>
<feature type="transmembrane region" description="Helical" evidence="7">
    <location>
        <begin position="550"/>
        <end position="570"/>
    </location>
</feature>
<organism evidence="8 9">
    <name type="scientific">Blastocystis sp. subtype 1 (strain ATCC 50177 / NandII)</name>
    <dbReference type="NCBI Taxonomy" id="478820"/>
    <lineage>
        <taxon>Eukaryota</taxon>
        <taxon>Sar</taxon>
        <taxon>Stramenopiles</taxon>
        <taxon>Bigyra</taxon>
        <taxon>Opalozoa</taxon>
        <taxon>Opalinata</taxon>
        <taxon>Blastocystidae</taxon>
        <taxon>Blastocystis</taxon>
    </lineage>
</organism>
<reference evidence="8 9" key="1">
    <citation type="submission" date="2016-05" db="EMBL/GenBank/DDBJ databases">
        <title>Nuclear genome of Blastocystis sp. subtype 1 NandII.</title>
        <authorList>
            <person name="Gentekaki E."/>
            <person name="Curtis B."/>
            <person name="Stairs C."/>
            <person name="Eme L."/>
            <person name="Herman E."/>
            <person name="Klimes V."/>
            <person name="Arias M.C."/>
            <person name="Elias M."/>
            <person name="Hilliou F."/>
            <person name="Klute M."/>
            <person name="Malik S.-B."/>
            <person name="Pightling A."/>
            <person name="Rachubinski R."/>
            <person name="Salas D."/>
            <person name="Schlacht A."/>
            <person name="Suga H."/>
            <person name="Archibald J."/>
            <person name="Ball S.G."/>
            <person name="Clark G."/>
            <person name="Dacks J."/>
            <person name="Van Der Giezen M."/>
            <person name="Tsaousis A."/>
            <person name="Roger A."/>
        </authorList>
    </citation>
    <scope>NUCLEOTIDE SEQUENCE [LARGE SCALE GENOMIC DNA]</scope>
    <source>
        <strain evidence="9">ATCC 50177 / NandII</strain>
    </source>
</reference>
<feature type="transmembrane region" description="Helical" evidence="7">
    <location>
        <begin position="615"/>
        <end position="642"/>
    </location>
</feature>
<dbReference type="InterPro" id="IPR004240">
    <property type="entry name" value="EMP70"/>
</dbReference>
<keyword evidence="9" id="KW-1185">Reference proteome</keyword>
<evidence type="ECO:0000256" key="4">
    <source>
        <dbReference type="ARBA" id="ARBA00022729"/>
    </source>
</evidence>
<dbReference type="GO" id="GO:0016020">
    <property type="term" value="C:membrane"/>
    <property type="evidence" value="ECO:0007669"/>
    <property type="project" value="UniProtKB-SubCell"/>
</dbReference>
<evidence type="ECO:0000256" key="7">
    <source>
        <dbReference type="RuleBase" id="RU363079"/>
    </source>
</evidence>
<sequence length="690" mass="77031">MLISFPRCKTRRKDVTQQLPHICANDPKRGAASPLKLGLFWVLHSAETIVTITTDNPMMRAFLVLSLVCGLASAGFLSNTKHAFKEGDAINLKVNGLFSSKTRIPYEYYYLPLPKPKETIHKASSLGELLTANHIENSVFDVNMLKNSACNVVGEMDYEAKEVKQFVDFIANEYLAEVLVDNLPGVMKVVTSDNYTYYGHGFPVGGALVHYGNSSVVGYALNNHLDFKIFYNEKEIKDSYVIVGFEITPRSVRYNSKEEVSSMCGQQKVPSMSIQGKGSKMVNDKVHVVFTYSVQWLPSTTAWAHRFDHYSNSNFGVETRRIHWFSIINSLLVVIFLSGMVAFIVVRTIFQDFARYNRLPTDEAEEVDTDDSGWKMVHADVFRPPEHGLMLLSAIVGTGVQVGLMLVASVVLALCGYISPESRGTIINLLLVLYVVFSFANGYVATHLYLSWGGKHTKQTILLTGTLLPCVVFGIYSVQNAVSAYYHSTTAVSFFSILKLVGIWLGLSLPLVFIGAYRGIKKAPYEPPVATSAIPREIPPQPWYVRRLPLILVGGLVPFGVVFVELYFFLSSMWMGYGYYLFGFLFIVMLILIITTSEISIVLTYSLLCTENYNWWWMSVIAPASSGIYAFAFSLYYLVVAFNLDNMLIIVESVGYLLILSVVFSLFTGCVGFLSSFLFVNALFGSVKVD</sequence>
<evidence type="ECO:0000256" key="3">
    <source>
        <dbReference type="ARBA" id="ARBA00022692"/>
    </source>
</evidence>
<feature type="transmembrane region" description="Helical" evidence="7">
    <location>
        <begin position="426"/>
        <end position="449"/>
    </location>
</feature>
<keyword evidence="3 7" id="KW-0812">Transmembrane</keyword>
<feature type="transmembrane region" description="Helical" evidence="7">
    <location>
        <begin position="330"/>
        <end position="350"/>
    </location>
</feature>
<feature type="transmembrane region" description="Helical" evidence="7">
    <location>
        <begin position="577"/>
        <end position="603"/>
    </location>
</feature>
<name>A0A196SIR1_BLAHN</name>
<dbReference type="Proteomes" id="UP000078348">
    <property type="component" value="Unassembled WGS sequence"/>
</dbReference>
<comment type="subcellular location">
    <subcellularLocation>
        <location evidence="1">Membrane</location>
        <topology evidence="1">Multi-pass membrane protein</topology>
    </subcellularLocation>
</comment>
<dbReference type="GO" id="GO:0072657">
    <property type="term" value="P:protein localization to membrane"/>
    <property type="evidence" value="ECO:0007669"/>
    <property type="project" value="TreeGrafter"/>
</dbReference>
<protein>
    <recommendedName>
        <fullName evidence="7">Transmembrane 9 superfamily member</fullName>
    </recommendedName>
</protein>
<feature type="transmembrane region" description="Helical" evidence="7">
    <location>
        <begin position="494"/>
        <end position="517"/>
    </location>
</feature>
<evidence type="ECO:0000313" key="8">
    <source>
        <dbReference type="EMBL" id="OAO16925.1"/>
    </source>
</evidence>